<keyword evidence="3" id="KW-1185">Reference proteome</keyword>
<protein>
    <recommendedName>
        <fullName evidence="1">Pyridoxamine 5'-phosphate oxidase-like domain-containing protein</fullName>
    </recommendedName>
</protein>
<dbReference type="Pfam" id="PF22696">
    <property type="entry name" value="Putative_PNPOx_2"/>
    <property type="match status" value="1"/>
</dbReference>
<name>A0ABW8U990_9LACO</name>
<sequence>MILSDLAQVLGGANKLAYATSLANIPNLRIVNFVWDPTTPAVLYFASVHDSSGVEEFLASDKIAFSTVPEIGNAHVASNHAVGQASQRTLAAMQDQFLTQVPDFAHVLDLIGPRLALYEIQMTSAEVDLGLGNGVQQVQF</sequence>
<dbReference type="InterPro" id="IPR055196">
    <property type="entry name" value="Putative_PNPOx_2"/>
</dbReference>
<organism evidence="2 3">
    <name type="scientific">Loigolactobacillus zhaoyuanensis</name>
    <dbReference type="NCBI Taxonomy" id="2486017"/>
    <lineage>
        <taxon>Bacteria</taxon>
        <taxon>Bacillati</taxon>
        <taxon>Bacillota</taxon>
        <taxon>Bacilli</taxon>
        <taxon>Lactobacillales</taxon>
        <taxon>Lactobacillaceae</taxon>
        <taxon>Loigolactobacillus</taxon>
    </lineage>
</organism>
<dbReference type="SUPFAM" id="SSF50475">
    <property type="entry name" value="FMN-binding split barrel"/>
    <property type="match status" value="1"/>
</dbReference>
<accession>A0ABW8U990</accession>
<proteinExistence type="predicted"/>
<dbReference type="Proteomes" id="UP001625389">
    <property type="component" value="Unassembled WGS sequence"/>
</dbReference>
<evidence type="ECO:0000313" key="2">
    <source>
        <dbReference type="EMBL" id="MFL2028238.1"/>
    </source>
</evidence>
<gene>
    <name evidence="2" type="ORF">ACEN34_01265</name>
</gene>
<comment type="caution">
    <text evidence="2">The sequence shown here is derived from an EMBL/GenBank/DDBJ whole genome shotgun (WGS) entry which is preliminary data.</text>
</comment>
<evidence type="ECO:0000313" key="3">
    <source>
        <dbReference type="Proteomes" id="UP001625389"/>
    </source>
</evidence>
<dbReference type="RefSeq" id="WP_125550592.1">
    <property type="nucleotide sequence ID" value="NZ_JBGQPK010000002.1"/>
</dbReference>
<dbReference type="Gene3D" id="2.30.110.10">
    <property type="entry name" value="Electron Transport, Fmn-binding Protein, Chain A"/>
    <property type="match status" value="1"/>
</dbReference>
<dbReference type="InterPro" id="IPR012349">
    <property type="entry name" value="Split_barrel_FMN-bd"/>
</dbReference>
<evidence type="ECO:0000259" key="1">
    <source>
        <dbReference type="Pfam" id="PF22696"/>
    </source>
</evidence>
<reference evidence="2 3" key="1">
    <citation type="submission" date="2024-08" db="EMBL/GenBank/DDBJ databases">
        <authorList>
            <person name="Arias E."/>
        </authorList>
    </citation>
    <scope>NUCLEOTIDE SEQUENCE [LARGE SCALE GENOMIC DNA]</scope>
    <source>
        <strain evidence="2 3">FAM 25317</strain>
    </source>
</reference>
<feature type="domain" description="Pyridoxamine 5'-phosphate oxidase-like" evidence="1">
    <location>
        <begin position="9"/>
        <end position="133"/>
    </location>
</feature>
<dbReference type="EMBL" id="JBGQPK010000002">
    <property type="protein sequence ID" value="MFL2028238.1"/>
    <property type="molecule type" value="Genomic_DNA"/>
</dbReference>